<dbReference type="PANTHER" id="PTHR34595:SF7">
    <property type="entry name" value="SLL1039 PROTEIN"/>
    <property type="match status" value="1"/>
</dbReference>
<comment type="caution">
    <text evidence="2">The sequence shown here is derived from an EMBL/GenBank/DDBJ whole genome shotgun (WGS) entry which is preliminary data.</text>
</comment>
<dbReference type="Pfam" id="PF04168">
    <property type="entry name" value="Alpha-E"/>
    <property type="match status" value="1"/>
</dbReference>
<dbReference type="InterPro" id="IPR051680">
    <property type="entry name" value="ATP-dep_Glu-Cys_Ligase-2"/>
</dbReference>
<dbReference type="PANTHER" id="PTHR34595">
    <property type="entry name" value="BLR5612 PROTEIN"/>
    <property type="match status" value="1"/>
</dbReference>
<dbReference type="Proteomes" id="UP000483379">
    <property type="component" value="Unassembled WGS sequence"/>
</dbReference>
<keyword evidence="3" id="KW-1185">Reference proteome</keyword>
<gene>
    <name evidence="2" type="ORF">G3446_02930</name>
</gene>
<proteinExistence type="predicted"/>
<dbReference type="InterPro" id="IPR007296">
    <property type="entry name" value="DUF403"/>
</dbReference>
<organism evidence="2 3">
    <name type="scientific">Thiorhodococcus minor</name>
    <dbReference type="NCBI Taxonomy" id="57489"/>
    <lineage>
        <taxon>Bacteria</taxon>
        <taxon>Pseudomonadati</taxon>
        <taxon>Pseudomonadota</taxon>
        <taxon>Gammaproteobacteria</taxon>
        <taxon>Chromatiales</taxon>
        <taxon>Chromatiaceae</taxon>
        <taxon>Thiorhodococcus</taxon>
    </lineage>
</organism>
<dbReference type="EMBL" id="JAAIJQ010000005">
    <property type="protein sequence ID" value="NEV60859.1"/>
    <property type="molecule type" value="Genomic_DNA"/>
</dbReference>
<feature type="domain" description="DUF403" evidence="1">
    <location>
        <begin position="1"/>
        <end position="312"/>
    </location>
</feature>
<evidence type="ECO:0000313" key="3">
    <source>
        <dbReference type="Proteomes" id="UP000483379"/>
    </source>
</evidence>
<protein>
    <submittedName>
        <fullName evidence="2">Alpha-E domain-containing protein</fullName>
    </submittedName>
</protein>
<accession>A0A6M0JUM7</accession>
<name>A0A6M0JUM7_9GAMM</name>
<evidence type="ECO:0000259" key="1">
    <source>
        <dbReference type="Pfam" id="PF04168"/>
    </source>
</evidence>
<dbReference type="AlphaFoldDB" id="A0A6M0JUM7"/>
<evidence type="ECO:0000313" key="2">
    <source>
        <dbReference type="EMBL" id="NEV60859.1"/>
    </source>
</evidence>
<dbReference type="RefSeq" id="WP_164450902.1">
    <property type="nucleotide sequence ID" value="NZ_JAAIJQ010000005.1"/>
</dbReference>
<reference evidence="2 3" key="1">
    <citation type="submission" date="2020-02" db="EMBL/GenBank/DDBJ databases">
        <title>Genome sequences of Thiorhodococcus mannitoliphagus and Thiorhodococcus minor, purple sulfur photosynthetic bacteria in the gammaproteobacterial family, Chromatiaceae.</title>
        <authorList>
            <person name="Aviles F.A."/>
            <person name="Meyer T.E."/>
            <person name="Kyndt J.A."/>
        </authorList>
    </citation>
    <scope>NUCLEOTIDE SEQUENCE [LARGE SCALE GENOMIC DNA]</scope>
    <source>
        <strain evidence="2 3">DSM 11518</strain>
    </source>
</reference>
<sequence length="320" mass="35988">MLSRIAESLYWMARHLERADNTARALDINVVHMLESDEGLTEDAQWRPLLTIFGADAGFEARYPDRRATVQRVIHFLTQDPANPGCIHNSLRLARENARAARDRISTAMWESLNGFWLAADDHLQAKLPPWRAAELYSFIHREVATFLGLTQTTMMRGEAHSFVRLGSLQERADMTARILDVRYHLLLPDLSLVGSPLDYYQWGALLKSLSGFESYRRCHQNGIRPIDVVEFVILNPDFPRSITYCVNALEHALTRIGYSPDGVAAAAIAALRDQILEMEPGRIIESGLHQYLEGLLMCLAGLGDALSTDYFEAYPGDAS</sequence>